<evidence type="ECO:0000256" key="1">
    <source>
        <dbReference type="SAM" id="SignalP"/>
    </source>
</evidence>
<proteinExistence type="predicted"/>
<accession>A0A9D4D023</accession>
<organism evidence="2 3">
    <name type="scientific">Dreissena polymorpha</name>
    <name type="common">Zebra mussel</name>
    <name type="synonym">Mytilus polymorpha</name>
    <dbReference type="NCBI Taxonomy" id="45954"/>
    <lineage>
        <taxon>Eukaryota</taxon>
        <taxon>Metazoa</taxon>
        <taxon>Spiralia</taxon>
        <taxon>Lophotrochozoa</taxon>
        <taxon>Mollusca</taxon>
        <taxon>Bivalvia</taxon>
        <taxon>Autobranchia</taxon>
        <taxon>Heteroconchia</taxon>
        <taxon>Euheterodonta</taxon>
        <taxon>Imparidentia</taxon>
        <taxon>Neoheterodontei</taxon>
        <taxon>Myida</taxon>
        <taxon>Dreissenoidea</taxon>
        <taxon>Dreissenidae</taxon>
        <taxon>Dreissena</taxon>
    </lineage>
</organism>
<comment type="caution">
    <text evidence="2">The sequence shown here is derived from an EMBL/GenBank/DDBJ whole genome shotgun (WGS) entry which is preliminary data.</text>
</comment>
<keyword evidence="1" id="KW-0732">Signal</keyword>
<dbReference type="EMBL" id="JAIWYP010000011">
    <property type="protein sequence ID" value="KAH3735334.1"/>
    <property type="molecule type" value="Genomic_DNA"/>
</dbReference>
<dbReference type="GO" id="GO:0005615">
    <property type="term" value="C:extracellular space"/>
    <property type="evidence" value="ECO:0007669"/>
    <property type="project" value="TreeGrafter"/>
</dbReference>
<feature type="chain" id="PRO_5038866899" evidence="1">
    <location>
        <begin position="23"/>
        <end position="205"/>
    </location>
</feature>
<evidence type="ECO:0000313" key="3">
    <source>
        <dbReference type="Proteomes" id="UP000828390"/>
    </source>
</evidence>
<feature type="signal peptide" evidence="1">
    <location>
        <begin position="1"/>
        <end position="22"/>
    </location>
</feature>
<keyword evidence="3" id="KW-1185">Reference proteome</keyword>
<dbReference type="PANTHER" id="PTHR24024:SF18">
    <property type="entry name" value="SHORT-CHAIN COLLAGEN C4-LIKE"/>
    <property type="match status" value="1"/>
</dbReference>
<reference evidence="2" key="1">
    <citation type="journal article" date="2019" name="bioRxiv">
        <title>The Genome of the Zebra Mussel, Dreissena polymorpha: A Resource for Invasive Species Research.</title>
        <authorList>
            <person name="McCartney M.A."/>
            <person name="Auch B."/>
            <person name="Kono T."/>
            <person name="Mallez S."/>
            <person name="Zhang Y."/>
            <person name="Obille A."/>
            <person name="Becker A."/>
            <person name="Abrahante J.E."/>
            <person name="Garbe J."/>
            <person name="Badalamenti J.P."/>
            <person name="Herman A."/>
            <person name="Mangelson H."/>
            <person name="Liachko I."/>
            <person name="Sullivan S."/>
            <person name="Sone E.D."/>
            <person name="Koren S."/>
            <person name="Silverstein K.A.T."/>
            <person name="Beckman K.B."/>
            <person name="Gohl D.M."/>
        </authorList>
    </citation>
    <scope>NUCLEOTIDE SEQUENCE</scope>
    <source>
        <strain evidence="2">Duluth1</strain>
        <tissue evidence="2">Whole animal</tissue>
    </source>
</reference>
<dbReference type="Proteomes" id="UP000828390">
    <property type="component" value="Unassembled WGS sequence"/>
</dbReference>
<dbReference type="PANTHER" id="PTHR24024">
    <property type="entry name" value="PULMONARY SURFACTANT-ASSOCIATED PROTEIN A"/>
    <property type="match status" value="1"/>
</dbReference>
<reference evidence="2" key="2">
    <citation type="submission" date="2020-11" db="EMBL/GenBank/DDBJ databases">
        <authorList>
            <person name="McCartney M.A."/>
            <person name="Auch B."/>
            <person name="Kono T."/>
            <person name="Mallez S."/>
            <person name="Becker A."/>
            <person name="Gohl D.M."/>
            <person name="Silverstein K.A.T."/>
            <person name="Koren S."/>
            <person name="Bechman K.B."/>
            <person name="Herman A."/>
            <person name="Abrahante J.E."/>
            <person name="Garbe J."/>
        </authorList>
    </citation>
    <scope>NUCLEOTIDE SEQUENCE</scope>
    <source>
        <strain evidence="2">Duluth1</strain>
        <tissue evidence="2">Whole animal</tissue>
    </source>
</reference>
<protein>
    <submittedName>
        <fullName evidence="2">Uncharacterized protein</fullName>
    </submittedName>
</protein>
<evidence type="ECO:0000313" key="2">
    <source>
        <dbReference type="EMBL" id="KAH3735334.1"/>
    </source>
</evidence>
<gene>
    <name evidence="2" type="ORF">DPMN_041825</name>
</gene>
<sequence>MAIYFKCFLVVAACCAYSGTAGGSTYTRWGRTTCSATGTLTVYSGYAAGSHYTHQGAAVNYLCLTKEPLWSRFDASLQHGAPVYGAEYEFDGRNRVTFFDREITDHDAPCAVCESPRSQVLMIPGRNKCLAGWTLEYQGYLVAGDIDHVAASEFICLDANPESLPNDSGNTDGKVFYFAEARCGGSLKCPPYVNGRELTCVVCTK</sequence>
<name>A0A9D4D023_DREPO</name>
<dbReference type="AlphaFoldDB" id="A0A9D4D023"/>
<dbReference type="InterPro" id="IPR051077">
    <property type="entry name" value="Ca-dependent_lectin"/>
</dbReference>